<reference evidence="4 5" key="1">
    <citation type="journal article" date="2019" name="Int. J. Syst. Evol. Microbiol.">
        <title>The Global Catalogue of Microorganisms (GCM) 10K type strain sequencing project: providing services to taxonomists for standard genome sequencing and annotation.</title>
        <authorList>
            <consortium name="The Broad Institute Genomics Platform"/>
            <consortium name="The Broad Institute Genome Sequencing Center for Infectious Disease"/>
            <person name="Wu L."/>
            <person name="Ma J."/>
        </authorList>
    </citation>
    <scope>NUCLEOTIDE SEQUENCE [LARGE SCALE GENOMIC DNA]</scope>
    <source>
        <strain evidence="4 5">CGMCC 1.12285</strain>
    </source>
</reference>
<evidence type="ECO:0000313" key="4">
    <source>
        <dbReference type="EMBL" id="MFD1527694.1"/>
    </source>
</evidence>
<dbReference type="Pfam" id="PF09376">
    <property type="entry name" value="NurA"/>
    <property type="match status" value="1"/>
</dbReference>
<dbReference type="RefSeq" id="WP_379730363.1">
    <property type="nucleotide sequence ID" value="NZ_JBHSWZ010000002.1"/>
</dbReference>
<organism evidence="4 5">
    <name type="scientific">Halolamina salina</name>
    <dbReference type="NCBI Taxonomy" id="1220023"/>
    <lineage>
        <taxon>Archaea</taxon>
        <taxon>Methanobacteriati</taxon>
        <taxon>Methanobacteriota</taxon>
        <taxon>Stenosarchaea group</taxon>
        <taxon>Halobacteria</taxon>
        <taxon>Halobacteriales</taxon>
        <taxon>Haloferacaceae</taxon>
    </lineage>
</organism>
<dbReference type="InterPro" id="IPR018977">
    <property type="entry name" value="NurA_domain"/>
</dbReference>
<comment type="caution">
    <text evidence="4">The sequence shown here is derived from an EMBL/GenBank/DDBJ whole genome shotgun (WGS) entry which is preliminary data.</text>
</comment>
<dbReference type="AlphaFoldDB" id="A0ABD6BBE4"/>
<feature type="region of interest" description="Disordered" evidence="2">
    <location>
        <begin position="153"/>
        <end position="173"/>
    </location>
</feature>
<protein>
    <submittedName>
        <fullName evidence="4">DNA double-strand break repair nuclease NurA</fullName>
    </submittedName>
</protein>
<feature type="compositionally biased region" description="Basic and acidic residues" evidence="2">
    <location>
        <begin position="161"/>
        <end position="173"/>
    </location>
</feature>
<evidence type="ECO:0000259" key="3">
    <source>
        <dbReference type="SMART" id="SM00933"/>
    </source>
</evidence>
<evidence type="ECO:0000313" key="5">
    <source>
        <dbReference type="Proteomes" id="UP001597111"/>
    </source>
</evidence>
<feature type="domain" description="NurA" evidence="3">
    <location>
        <begin position="100"/>
        <end position="373"/>
    </location>
</feature>
<dbReference type="SMART" id="SM00933">
    <property type="entry name" value="NurA"/>
    <property type="match status" value="1"/>
</dbReference>
<dbReference type="Proteomes" id="UP001597111">
    <property type="component" value="Unassembled WGS sequence"/>
</dbReference>
<proteinExistence type="predicted"/>
<name>A0ABD6BBE4_9EURY</name>
<keyword evidence="1" id="KW-0175">Coiled coil</keyword>
<feature type="coiled-coil region" evidence="1">
    <location>
        <begin position="16"/>
        <end position="43"/>
    </location>
</feature>
<sequence>MPFYPEAVLNDLRDHAAEIREFAEDEEETVEQYREALRDALDEHSASPLRAVLGPDRYPGALPTTEWDDADSPIITFDESAAWDNHEAVNEYGKNVLEGVTTIAADGSELGPTDEFTVPLGLVQVAWNANHHHEDGDYEEGLNTRILGPNAVTEKSDDEDGIRYPDGRAPGHERYRDEGQTVIDCIEQFSTCDPPPVVIYDGPLVPTFANTYSPDVRDDYYRRTMARVLAASEHHGVPVVGYSAGSSRTNIAKLLRRTYRDRLGDEPFVADSRILEGFTDNWGDRSQAFIHRQDGTVDAMQCRYRGDEYEFGTDVLFGYLDIPDGDAMDYLEFPGWVLRDDLLEYVFDVVRAEAGVGRGYPEIVQQADANAVLDTGAKRRFLALVQNFAEEEDLPIEWNAKNLSKERRRR</sequence>
<evidence type="ECO:0000256" key="1">
    <source>
        <dbReference type="SAM" id="Coils"/>
    </source>
</evidence>
<gene>
    <name evidence="4" type="ORF">ACFR9S_15545</name>
</gene>
<dbReference type="EMBL" id="JBHUDH010000254">
    <property type="protein sequence ID" value="MFD1527694.1"/>
    <property type="molecule type" value="Genomic_DNA"/>
</dbReference>
<accession>A0ABD6BBE4</accession>
<evidence type="ECO:0000256" key="2">
    <source>
        <dbReference type="SAM" id="MobiDB-lite"/>
    </source>
</evidence>
<keyword evidence="5" id="KW-1185">Reference proteome</keyword>